<gene>
    <name evidence="2" type="ORF">HNR12_001295</name>
</gene>
<name>A0A853BHQ8_9ACTN</name>
<accession>A0A853BHQ8</accession>
<organism evidence="2 3">
    <name type="scientific">Streptomonospora nanhaiensis</name>
    <dbReference type="NCBI Taxonomy" id="1323731"/>
    <lineage>
        <taxon>Bacteria</taxon>
        <taxon>Bacillati</taxon>
        <taxon>Actinomycetota</taxon>
        <taxon>Actinomycetes</taxon>
        <taxon>Streptosporangiales</taxon>
        <taxon>Nocardiopsidaceae</taxon>
        <taxon>Streptomonospora</taxon>
    </lineage>
</organism>
<feature type="transmembrane region" description="Helical" evidence="1">
    <location>
        <begin position="33"/>
        <end position="53"/>
    </location>
</feature>
<sequence>MNVAALLVGPAVPGPPPPGLVLPVLVEVSAQTAAWFWSGLGVLVGAAIAAAVIRHRYRQ</sequence>
<evidence type="ECO:0000313" key="3">
    <source>
        <dbReference type="Proteomes" id="UP000575985"/>
    </source>
</evidence>
<comment type="caution">
    <text evidence="2">The sequence shown here is derived from an EMBL/GenBank/DDBJ whole genome shotgun (WGS) entry which is preliminary data.</text>
</comment>
<dbReference type="AlphaFoldDB" id="A0A853BHQ8"/>
<dbReference type="RefSeq" id="WP_179765507.1">
    <property type="nucleotide sequence ID" value="NZ_JACCFO010000001.1"/>
</dbReference>
<keyword evidence="1" id="KW-1133">Transmembrane helix</keyword>
<keyword evidence="3" id="KW-1185">Reference proteome</keyword>
<protein>
    <submittedName>
        <fullName evidence="2">Uncharacterized protein</fullName>
    </submittedName>
</protein>
<keyword evidence="1" id="KW-0472">Membrane</keyword>
<reference evidence="2 3" key="1">
    <citation type="submission" date="2020-07" db="EMBL/GenBank/DDBJ databases">
        <title>Sequencing the genomes of 1000 actinobacteria strains.</title>
        <authorList>
            <person name="Klenk H.-P."/>
        </authorList>
    </citation>
    <scope>NUCLEOTIDE SEQUENCE [LARGE SCALE GENOMIC DNA]</scope>
    <source>
        <strain evidence="2 3">DSM 45927</strain>
    </source>
</reference>
<evidence type="ECO:0000313" key="2">
    <source>
        <dbReference type="EMBL" id="NYI95018.1"/>
    </source>
</evidence>
<dbReference type="EMBL" id="JACCFO010000001">
    <property type="protein sequence ID" value="NYI95018.1"/>
    <property type="molecule type" value="Genomic_DNA"/>
</dbReference>
<evidence type="ECO:0000256" key="1">
    <source>
        <dbReference type="SAM" id="Phobius"/>
    </source>
</evidence>
<dbReference type="Proteomes" id="UP000575985">
    <property type="component" value="Unassembled WGS sequence"/>
</dbReference>
<proteinExistence type="predicted"/>
<keyword evidence="1" id="KW-0812">Transmembrane</keyword>